<proteinExistence type="predicted"/>
<name>A0A8D8WCH0_9HEMI</name>
<feature type="transmembrane region" description="Helical" evidence="1">
    <location>
        <begin position="45"/>
        <end position="64"/>
    </location>
</feature>
<reference evidence="2" key="1">
    <citation type="submission" date="2021-05" db="EMBL/GenBank/DDBJ databases">
        <authorList>
            <person name="Alioto T."/>
            <person name="Alioto T."/>
            <person name="Gomez Garrido J."/>
        </authorList>
    </citation>
    <scope>NUCLEOTIDE SEQUENCE</scope>
</reference>
<dbReference type="AlphaFoldDB" id="A0A8D8WCH0"/>
<dbReference type="EMBL" id="HBUF01175287">
    <property type="protein sequence ID" value="CAG6653868.1"/>
    <property type="molecule type" value="Transcribed_RNA"/>
</dbReference>
<evidence type="ECO:0000313" key="2">
    <source>
        <dbReference type="EMBL" id="CAG6653868.1"/>
    </source>
</evidence>
<evidence type="ECO:0000256" key="1">
    <source>
        <dbReference type="SAM" id="Phobius"/>
    </source>
</evidence>
<dbReference type="EMBL" id="HBUF01168485">
    <property type="protein sequence ID" value="CAG6651635.1"/>
    <property type="molecule type" value="Transcribed_RNA"/>
</dbReference>
<keyword evidence="1" id="KW-1133">Transmembrane helix</keyword>
<dbReference type="EMBL" id="HBUF01631353">
    <property type="protein sequence ID" value="CAG6783233.1"/>
    <property type="molecule type" value="Transcribed_RNA"/>
</dbReference>
<protein>
    <submittedName>
        <fullName evidence="2">Uncharacterized protein</fullName>
    </submittedName>
</protein>
<keyword evidence="1" id="KW-0812">Transmembrane</keyword>
<sequence length="105" mass="12318">MKSVPQVKHGFRAKNMLFLISKISFFAVSLLLCDMRYCLIFKVSILLITDVVFFYQFFIYLSAFKNDFYLHEPLPYCLPVEYINRCSSETGIMSSGNMMHYSLKL</sequence>
<organism evidence="2">
    <name type="scientific">Cacopsylla melanoneura</name>
    <dbReference type="NCBI Taxonomy" id="428564"/>
    <lineage>
        <taxon>Eukaryota</taxon>
        <taxon>Metazoa</taxon>
        <taxon>Ecdysozoa</taxon>
        <taxon>Arthropoda</taxon>
        <taxon>Hexapoda</taxon>
        <taxon>Insecta</taxon>
        <taxon>Pterygota</taxon>
        <taxon>Neoptera</taxon>
        <taxon>Paraneoptera</taxon>
        <taxon>Hemiptera</taxon>
        <taxon>Sternorrhyncha</taxon>
        <taxon>Psylloidea</taxon>
        <taxon>Psyllidae</taxon>
        <taxon>Psyllinae</taxon>
        <taxon>Cacopsylla</taxon>
    </lineage>
</organism>
<feature type="transmembrane region" description="Helical" evidence="1">
    <location>
        <begin position="16"/>
        <end position="33"/>
    </location>
</feature>
<keyword evidence="1" id="KW-0472">Membrane</keyword>
<accession>A0A8D8WCH0</accession>